<dbReference type="OrthoDB" id="414730at2759"/>
<proteinExistence type="predicted"/>
<gene>
    <name evidence="1" type="ORF">EVAR_37150_1</name>
</gene>
<dbReference type="EMBL" id="BGZK01000572">
    <property type="protein sequence ID" value="GBP50993.1"/>
    <property type="molecule type" value="Genomic_DNA"/>
</dbReference>
<evidence type="ECO:0000313" key="2">
    <source>
        <dbReference type="Proteomes" id="UP000299102"/>
    </source>
</evidence>
<reference evidence="1 2" key="1">
    <citation type="journal article" date="2019" name="Commun. Biol.">
        <title>The bagworm genome reveals a unique fibroin gene that provides high tensile strength.</title>
        <authorList>
            <person name="Kono N."/>
            <person name="Nakamura H."/>
            <person name="Ohtoshi R."/>
            <person name="Tomita M."/>
            <person name="Numata K."/>
            <person name="Arakawa K."/>
        </authorList>
    </citation>
    <scope>NUCLEOTIDE SEQUENCE [LARGE SCALE GENOMIC DNA]</scope>
</reference>
<dbReference type="AlphaFoldDB" id="A0A4C1WJ00"/>
<protein>
    <submittedName>
        <fullName evidence="1">Uncharacterized protein</fullName>
    </submittedName>
</protein>
<evidence type="ECO:0000313" key="1">
    <source>
        <dbReference type="EMBL" id="GBP50993.1"/>
    </source>
</evidence>
<organism evidence="1 2">
    <name type="scientific">Eumeta variegata</name>
    <name type="common">Bagworm moth</name>
    <name type="synonym">Eumeta japonica</name>
    <dbReference type="NCBI Taxonomy" id="151549"/>
    <lineage>
        <taxon>Eukaryota</taxon>
        <taxon>Metazoa</taxon>
        <taxon>Ecdysozoa</taxon>
        <taxon>Arthropoda</taxon>
        <taxon>Hexapoda</taxon>
        <taxon>Insecta</taxon>
        <taxon>Pterygota</taxon>
        <taxon>Neoptera</taxon>
        <taxon>Endopterygota</taxon>
        <taxon>Lepidoptera</taxon>
        <taxon>Glossata</taxon>
        <taxon>Ditrysia</taxon>
        <taxon>Tineoidea</taxon>
        <taxon>Psychidae</taxon>
        <taxon>Oiketicinae</taxon>
        <taxon>Eumeta</taxon>
    </lineage>
</organism>
<name>A0A4C1WJ00_EUMVA</name>
<dbReference type="Proteomes" id="UP000299102">
    <property type="component" value="Unassembled WGS sequence"/>
</dbReference>
<keyword evidence="2" id="KW-1185">Reference proteome</keyword>
<comment type="caution">
    <text evidence="1">The sequence shown here is derived from an EMBL/GenBank/DDBJ whole genome shotgun (WGS) entry which is preliminary data.</text>
</comment>
<accession>A0A4C1WJ00</accession>
<sequence length="163" mass="18642">MIAGRRPRGVCPPETRAPAQRNVKRKLKINLWVRNFANGLPTGMINLSVCGVRAAVFGTTHGTLSLCYVFIIVDGESGSEEAKRAGQLVFHMIKHKNDLAVHKTLLSKVDKPFKEQCVRFYNKIAVENQNSPFYEFKRFIERKLFGNSYYTVSEYINENTPWD</sequence>